<dbReference type="PROSITE" id="PS00250">
    <property type="entry name" value="TGF_BETA_1"/>
    <property type="match status" value="1"/>
</dbReference>
<evidence type="ECO:0000256" key="4">
    <source>
        <dbReference type="ARBA" id="ARBA00022525"/>
    </source>
</evidence>
<dbReference type="GO" id="GO:0051216">
    <property type="term" value="P:cartilage development"/>
    <property type="evidence" value="ECO:0007669"/>
    <property type="project" value="UniProtKB-KW"/>
</dbReference>
<dbReference type="EMBL" id="D85464">
    <property type="protein sequence ID" value="BAA31132.1"/>
    <property type="molecule type" value="mRNA"/>
</dbReference>
<comment type="similarity">
    <text evidence="2 12">Belongs to the TGF-beta family.</text>
</comment>
<accession>O76851</accession>
<evidence type="ECO:0000256" key="2">
    <source>
        <dbReference type="ARBA" id="ARBA00006656"/>
    </source>
</evidence>
<protein>
    <submittedName>
        <fullName evidence="16">Homolog of DPP subclass BMP</fullName>
    </submittedName>
</protein>
<evidence type="ECO:0000256" key="9">
    <source>
        <dbReference type="ARBA" id="ARBA00023157"/>
    </source>
</evidence>
<comment type="subcellular location">
    <subcellularLocation>
        <location evidence="1">Secreted</location>
    </subcellularLocation>
</comment>
<keyword evidence="4" id="KW-0964">Secreted</keyword>
<feature type="domain" description="TGF-beta family profile" evidence="15">
    <location>
        <begin position="324"/>
        <end position="443"/>
    </location>
</feature>
<evidence type="ECO:0000256" key="12">
    <source>
        <dbReference type="RuleBase" id="RU000354"/>
    </source>
</evidence>
<evidence type="ECO:0000313" key="16">
    <source>
        <dbReference type="EMBL" id="BAA31132.1"/>
    </source>
</evidence>
<evidence type="ECO:0000256" key="14">
    <source>
        <dbReference type="SAM" id="SignalP"/>
    </source>
</evidence>
<dbReference type="FunFam" id="2.10.90.10:FF:000103">
    <property type="entry name" value="Bone morphogenetic protein 16"/>
    <property type="match status" value="1"/>
</dbReference>
<reference evidence="16" key="1">
    <citation type="journal article" date="1997" name="Development">
        <title>Functional analysis of an ascidian homologue of vertebrate Bmp-2/Bmp-4 suggests its role in the inhibition of neural fate specification.</title>
        <authorList>
            <person name="Miya T."/>
            <person name="Morita K."/>
            <person name="Suzuki A."/>
            <person name="Ueno N."/>
            <person name="Satoh N."/>
        </authorList>
    </citation>
    <scope>NUCLEOTIDE SEQUENCE</scope>
</reference>
<keyword evidence="3" id="KW-0217">Developmental protein</keyword>
<keyword evidence="6" id="KW-0221">Differentiation</keyword>
<gene>
    <name evidence="16" type="primary">HrBMPb</name>
</gene>
<feature type="chain" id="PRO_5004160631" evidence="14">
    <location>
        <begin position="22"/>
        <end position="443"/>
    </location>
</feature>
<dbReference type="InterPro" id="IPR001111">
    <property type="entry name" value="TGF-b_propeptide"/>
</dbReference>
<dbReference type="GO" id="GO:0030154">
    <property type="term" value="P:cell differentiation"/>
    <property type="evidence" value="ECO:0007669"/>
    <property type="project" value="UniProtKB-KW"/>
</dbReference>
<evidence type="ECO:0000256" key="5">
    <source>
        <dbReference type="ARBA" id="ARBA00022729"/>
    </source>
</evidence>
<name>O76851_HALRO</name>
<evidence type="ECO:0000256" key="13">
    <source>
        <dbReference type="SAM" id="MobiDB-lite"/>
    </source>
</evidence>
<evidence type="ECO:0000256" key="10">
    <source>
        <dbReference type="ARBA" id="ARBA00023180"/>
    </source>
</evidence>
<feature type="signal peptide" evidence="14">
    <location>
        <begin position="1"/>
        <end position="21"/>
    </location>
</feature>
<feature type="region of interest" description="Disordered" evidence="13">
    <location>
        <begin position="311"/>
        <end position="341"/>
    </location>
</feature>
<dbReference type="GO" id="GO:0008083">
    <property type="term" value="F:growth factor activity"/>
    <property type="evidence" value="ECO:0007669"/>
    <property type="project" value="UniProtKB-KW"/>
</dbReference>
<dbReference type="Pfam" id="PF00688">
    <property type="entry name" value="TGFb_propeptide"/>
    <property type="match status" value="2"/>
</dbReference>
<keyword evidence="11" id="KW-0891">Chondrogenesis</keyword>
<dbReference type="GO" id="GO:0005125">
    <property type="term" value="F:cytokine activity"/>
    <property type="evidence" value="ECO:0007669"/>
    <property type="project" value="TreeGrafter"/>
</dbReference>
<evidence type="ECO:0000259" key="15">
    <source>
        <dbReference type="PROSITE" id="PS51362"/>
    </source>
</evidence>
<organism evidence="16">
    <name type="scientific">Halocynthia roretzi</name>
    <name type="common">Sea squirt</name>
    <name type="synonym">Cynthia roretzi</name>
    <dbReference type="NCBI Taxonomy" id="7729"/>
    <lineage>
        <taxon>Eukaryota</taxon>
        <taxon>Metazoa</taxon>
        <taxon>Chordata</taxon>
        <taxon>Tunicata</taxon>
        <taxon>Ascidiacea</taxon>
        <taxon>Stolidobranchia</taxon>
        <taxon>Pyuridae</taxon>
        <taxon>Halocynthia</taxon>
    </lineage>
</organism>
<keyword evidence="8 12" id="KW-0339">Growth factor</keyword>
<proteinExistence type="evidence at transcript level"/>
<evidence type="ECO:0000256" key="7">
    <source>
        <dbReference type="ARBA" id="ARBA00022855"/>
    </source>
</evidence>
<dbReference type="SUPFAM" id="SSF57501">
    <property type="entry name" value="Cystine-knot cytokines"/>
    <property type="match status" value="1"/>
</dbReference>
<dbReference type="Pfam" id="PF00019">
    <property type="entry name" value="TGF_beta"/>
    <property type="match status" value="1"/>
</dbReference>
<evidence type="ECO:0000256" key="3">
    <source>
        <dbReference type="ARBA" id="ARBA00022473"/>
    </source>
</evidence>
<keyword evidence="7" id="KW-0892">Osteogenesis</keyword>
<feature type="compositionally biased region" description="Basic residues" evidence="13">
    <location>
        <begin position="321"/>
        <end position="341"/>
    </location>
</feature>
<dbReference type="PANTHER" id="PTHR11848">
    <property type="entry name" value="TGF-BETA FAMILY"/>
    <property type="match status" value="1"/>
</dbReference>
<sequence length="443" mass="51678">MFTNNKYELVFIMVMVLRASAMIPEIGRNNLIEQAAKYGTNTREDEIVNEFEKKLLNMFGLTRRPTPNEDMPIPRIMQHLYKAHMGDTSDGPHDLYPGWEPGFDLPSDDIASTVNTARSFHHKDEFERIEGLPDHHIRLLFNISTLPPNENLKYAELLLHREEIKQHVSLPDEDRMQRINIYEVIKFPDDDVTDTSSFDDVTEEQNRILEIVNKRRNKFGSQKMREPITRLVATRLVDTSNTTWERFDVSAETQKWLKDKNHGLVVEIVRDGDESTPAPDVTSHVRLRRDVRNENEPREWHHKRPLLLTYTHDGKETNLSRRSRKKRKAHRKKERKPRRKSCQRQDLYVDFSDVNWDDWIVAPHGYHAFYCNGECPFPLAEYMNATNHAIVQTLVNSVDPSLTPKPCCVPTELSPIAMLYVDECELVVLKTYQQMAVEGCGCR</sequence>
<evidence type="ECO:0000256" key="1">
    <source>
        <dbReference type="ARBA" id="ARBA00004613"/>
    </source>
</evidence>
<dbReference type="GO" id="GO:0051094">
    <property type="term" value="P:positive regulation of developmental process"/>
    <property type="evidence" value="ECO:0007669"/>
    <property type="project" value="UniProtKB-ARBA"/>
</dbReference>
<dbReference type="PANTHER" id="PTHR11848:SF263">
    <property type="entry name" value="PROTEIN DECAPENTAPLEGIC"/>
    <property type="match status" value="1"/>
</dbReference>
<dbReference type="Gene3D" id="2.10.90.10">
    <property type="entry name" value="Cystine-knot cytokines"/>
    <property type="match status" value="1"/>
</dbReference>
<dbReference type="SMART" id="SM00204">
    <property type="entry name" value="TGFB"/>
    <property type="match status" value="1"/>
</dbReference>
<dbReference type="GO" id="GO:0005615">
    <property type="term" value="C:extracellular space"/>
    <property type="evidence" value="ECO:0007669"/>
    <property type="project" value="TreeGrafter"/>
</dbReference>
<evidence type="ECO:0000256" key="8">
    <source>
        <dbReference type="ARBA" id="ARBA00023030"/>
    </source>
</evidence>
<evidence type="ECO:0000256" key="11">
    <source>
        <dbReference type="ARBA" id="ARBA00023188"/>
    </source>
</evidence>
<keyword evidence="9" id="KW-1015">Disulfide bond</keyword>
<dbReference type="Gene3D" id="2.60.120.970">
    <property type="match status" value="1"/>
</dbReference>
<dbReference type="InterPro" id="IPR015615">
    <property type="entry name" value="TGF-beta-rel"/>
</dbReference>
<dbReference type="GO" id="GO:0051240">
    <property type="term" value="P:positive regulation of multicellular organismal process"/>
    <property type="evidence" value="ECO:0007669"/>
    <property type="project" value="UniProtKB-ARBA"/>
</dbReference>
<dbReference type="InterPro" id="IPR029034">
    <property type="entry name" value="Cystine-knot_cytokine"/>
</dbReference>
<evidence type="ECO:0000256" key="6">
    <source>
        <dbReference type="ARBA" id="ARBA00022782"/>
    </source>
</evidence>
<dbReference type="InterPro" id="IPR017948">
    <property type="entry name" value="TGFb_CS"/>
</dbReference>
<keyword evidence="10" id="KW-0325">Glycoprotein</keyword>
<keyword evidence="5 14" id="KW-0732">Signal</keyword>
<dbReference type="PROSITE" id="PS51362">
    <property type="entry name" value="TGF_BETA_2"/>
    <property type="match status" value="1"/>
</dbReference>
<dbReference type="InterPro" id="IPR001839">
    <property type="entry name" value="TGF-b_C"/>
</dbReference>
<dbReference type="AlphaFoldDB" id="O76851"/>